<proteinExistence type="predicted"/>
<keyword evidence="3" id="KW-1185">Reference proteome</keyword>
<dbReference type="AlphaFoldDB" id="A0AAV1DCL5"/>
<organism evidence="2 3">
    <name type="scientific">Oldenlandia corymbosa var. corymbosa</name>
    <dbReference type="NCBI Taxonomy" id="529605"/>
    <lineage>
        <taxon>Eukaryota</taxon>
        <taxon>Viridiplantae</taxon>
        <taxon>Streptophyta</taxon>
        <taxon>Embryophyta</taxon>
        <taxon>Tracheophyta</taxon>
        <taxon>Spermatophyta</taxon>
        <taxon>Magnoliopsida</taxon>
        <taxon>eudicotyledons</taxon>
        <taxon>Gunneridae</taxon>
        <taxon>Pentapetalae</taxon>
        <taxon>asterids</taxon>
        <taxon>lamiids</taxon>
        <taxon>Gentianales</taxon>
        <taxon>Rubiaceae</taxon>
        <taxon>Rubioideae</taxon>
        <taxon>Spermacoceae</taxon>
        <taxon>Hedyotis-Oldenlandia complex</taxon>
        <taxon>Oldenlandia</taxon>
    </lineage>
</organism>
<dbReference type="EMBL" id="OX459122">
    <property type="protein sequence ID" value="CAI9105610.1"/>
    <property type="molecule type" value="Genomic_DNA"/>
</dbReference>
<gene>
    <name evidence="2" type="ORF">OLC1_LOCUS14269</name>
</gene>
<evidence type="ECO:0000313" key="3">
    <source>
        <dbReference type="Proteomes" id="UP001161247"/>
    </source>
</evidence>
<feature type="compositionally biased region" description="Polar residues" evidence="1">
    <location>
        <begin position="128"/>
        <end position="141"/>
    </location>
</feature>
<feature type="region of interest" description="Disordered" evidence="1">
    <location>
        <begin position="117"/>
        <end position="148"/>
    </location>
</feature>
<accession>A0AAV1DCL5</accession>
<sequence length="279" mass="31916">MVAATIIDDSIGQENANDKEEMQTYINNGNDDDHDDSHKNQQSEAVSNNDDYGDESNENQQSHAEGKLEKIQRGWGNALEKIEQDKGLTAKEKQSHCWKIFGKIAKKSSELEMKKEDDYQCPKEQNTDELSTTHSISTTEEGFQKDGQKTEELNSELVVILKEQIRELEMKLCAVNTSSKIYRSILHDCVFLVAWGTQCHQFISLDHPSTPNSLHFNMRMFGNFPVSLTNCPNQELLLYMSYLSLDYAADHQRIDMLHLLHVANLPPRVQPLRLLTPNY</sequence>
<dbReference type="Proteomes" id="UP001161247">
    <property type="component" value="Chromosome 5"/>
</dbReference>
<feature type="region of interest" description="Disordered" evidence="1">
    <location>
        <begin position="1"/>
        <end position="68"/>
    </location>
</feature>
<protein>
    <submittedName>
        <fullName evidence="2">OLC1v1004572C1</fullName>
    </submittedName>
</protein>
<evidence type="ECO:0000313" key="2">
    <source>
        <dbReference type="EMBL" id="CAI9105610.1"/>
    </source>
</evidence>
<evidence type="ECO:0000256" key="1">
    <source>
        <dbReference type="SAM" id="MobiDB-lite"/>
    </source>
</evidence>
<name>A0AAV1DCL5_OLDCO</name>
<reference evidence="2" key="1">
    <citation type="submission" date="2023-03" db="EMBL/GenBank/DDBJ databases">
        <authorList>
            <person name="Julca I."/>
        </authorList>
    </citation>
    <scope>NUCLEOTIDE SEQUENCE</scope>
</reference>